<evidence type="ECO:0000259" key="3">
    <source>
        <dbReference type="PROSITE" id="PS51841"/>
    </source>
</evidence>
<sequence length="800" mass="83125">MSAPNRSQRRLGALVVTSSLIVSGLAVTLAAAPADAASTDVVITEVYGGGGNSGAPYTNDFIELTNNGTAPIDVSGWSVQYASATGSSWQVTDLAGSIAPGAAYLVQEGAGAGSGQPMPAPDATGSIMMAAGAGKVALVTNQTALACGTSACHDAAGVKDFVGYGSTASDSETSPAPGLSNTTSATRKVPTQDADNNGAEFAAVNPSPKTLTSTPPDPDPVDAKIHDIQGAAHLSPLNGKPVKDVTGVVTAKSTNGFWFQDPQPDNDPATSEGIFVFTSSAPTVAVGDALTVQGTVAEFRPGGSGGTDNLTTTEITNPTITVTGTASVPAPTIVGPGGRVPPSTVIDDDSNGDVETTSTAFDPANDGLDFWESLEGMWLGINQPEVTGPTSSFRELSVVPAGSSVRTVRGGILLQKTDSNPERVLLDDVLTPIPDAKTGDKLAGVVSGVLDYSFGNFKFLPTQTPTVVDGGVKRETTKATSPLQVSVATFNVENLDPSDGDAKFDGLAQAVVRNLASPDILGLEEVQDNDGATNSGTTAANVTLDMLVAAIRKAGGPKYAYRQIDPVNNQEGGEPGGNIRVAFMYRTDKPVKFVDRPGGGSTVPTTITTDRFGRPHLSSSPGRVDPANEAAWEATRVPLAGEFTWHGQSLFVVVNHFSSKGGDDPLWGRTQPPVQVTAAKRHLQAQAVRGFVDQILAKDKGANVIVLGDLNDFDWSETADILVGSGKTALIDMPRTLPLKERYSYVFEGNSQILDQILISRNLQPASTYDVVHMNAEFPDQISDHDPQVVRVIPLPSWVH</sequence>
<feature type="domain" description="LTD" evidence="3">
    <location>
        <begin position="23"/>
        <end position="166"/>
    </location>
</feature>
<dbReference type="InterPro" id="IPR001322">
    <property type="entry name" value="Lamin_tail_dom"/>
</dbReference>
<dbReference type="CDD" id="cd04486">
    <property type="entry name" value="YhcR_OBF_like"/>
    <property type="match status" value="1"/>
</dbReference>
<reference evidence="4 5" key="1">
    <citation type="submission" date="2019-02" db="EMBL/GenBank/DDBJ databases">
        <title>Kribbella capetownensis sp. nov. and Kribbella speibonae sp. nov., isolated from soil.</title>
        <authorList>
            <person name="Curtis S.M."/>
            <person name="Norton I."/>
            <person name="Everest G.J."/>
            <person name="Meyers P.R."/>
        </authorList>
    </citation>
    <scope>NUCLEOTIDE SEQUENCE [LARGE SCALE GENOMIC DNA]</scope>
    <source>
        <strain evidence="4 5">YM53</strain>
    </source>
</reference>
<dbReference type="InterPro" id="IPR005135">
    <property type="entry name" value="Endo/exonuclease/phosphatase"/>
</dbReference>
<accession>A0A4R0JWS8</accession>
<evidence type="ECO:0000313" key="5">
    <source>
        <dbReference type="Proteomes" id="UP000293342"/>
    </source>
</evidence>
<dbReference type="EMBL" id="SJKD01000003">
    <property type="protein sequence ID" value="TCC49736.1"/>
    <property type="molecule type" value="Genomic_DNA"/>
</dbReference>
<dbReference type="GO" id="GO:0003824">
    <property type="term" value="F:catalytic activity"/>
    <property type="evidence" value="ECO:0007669"/>
    <property type="project" value="InterPro"/>
</dbReference>
<dbReference type="PANTHER" id="PTHR42834:SF1">
    <property type="entry name" value="ENDONUCLEASE_EXONUCLEASE_PHOSPHATASE FAMILY PROTEIN (AFU_ORTHOLOGUE AFUA_3G09210)"/>
    <property type="match status" value="1"/>
</dbReference>
<protein>
    <submittedName>
        <fullName evidence="4">Nuclease</fullName>
    </submittedName>
</protein>
<dbReference type="InterPro" id="IPR036691">
    <property type="entry name" value="Endo/exonu/phosph_ase_sf"/>
</dbReference>
<dbReference type="Proteomes" id="UP000293342">
    <property type="component" value="Unassembled WGS sequence"/>
</dbReference>
<evidence type="ECO:0000313" key="4">
    <source>
        <dbReference type="EMBL" id="TCC49736.1"/>
    </source>
</evidence>
<organism evidence="4 5">
    <name type="scientific">Kribbella capetownensis</name>
    <dbReference type="NCBI Taxonomy" id="1572659"/>
    <lineage>
        <taxon>Bacteria</taxon>
        <taxon>Bacillati</taxon>
        <taxon>Actinomycetota</taxon>
        <taxon>Actinomycetes</taxon>
        <taxon>Propionibacteriales</taxon>
        <taxon>Kribbellaceae</taxon>
        <taxon>Kribbella</taxon>
    </lineage>
</organism>
<feature type="region of interest" description="Disordered" evidence="1">
    <location>
        <begin position="594"/>
        <end position="626"/>
    </location>
</feature>
<dbReference type="PROSITE" id="PS51841">
    <property type="entry name" value="LTD"/>
    <property type="match status" value="1"/>
</dbReference>
<keyword evidence="5" id="KW-1185">Reference proteome</keyword>
<feature type="region of interest" description="Disordered" evidence="1">
    <location>
        <begin position="326"/>
        <end position="352"/>
    </location>
</feature>
<proteinExistence type="predicted"/>
<keyword evidence="2" id="KW-0732">Signal</keyword>
<dbReference type="CDD" id="cd10283">
    <property type="entry name" value="MnuA_DNase1-like"/>
    <property type="match status" value="1"/>
</dbReference>
<feature type="chain" id="PRO_5020671353" evidence="2">
    <location>
        <begin position="37"/>
        <end position="800"/>
    </location>
</feature>
<evidence type="ECO:0000256" key="1">
    <source>
        <dbReference type="SAM" id="MobiDB-lite"/>
    </source>
</evidence>
<dbReference type="OrthoDB" id="1016457at2"/>
<dbReference type="PANTHER" id="PTHR42834">
    <property type="entry name" value="ENDONUCLEASE/EXONUCLEASE/PHOSPHATASE FAMILY PROTEIN (AFU_ORTHOLOGUE AFUA_3G09210)"/>
    <property type="match status" value="1"/>
</dbReference>
<dbReference type="Pfam" id="PF00932">
    <property type="entry name" value="LTD"/>
    <property type="match status" value="1"/>
</dbReference>
<dbReference type="SUPFAM" id="SSF56219">
    <property type="entry name" value="DNase I-like"/>
    <property type="match status" value="1"/>
</dbReference>
<dbReference type="InterPro" id="IPR036415">
    <property type="entry name" value="Lamin_tail_dom_sf"/>
</dbReference>
<dbReference type="Gene3D" id="3.60.10.10">
    <property type="entry name" value="Endonuclease/exonuclease/phosphatase"/>
    <property type="match status" value="1"/>
</dbReference>
<dbReference type="SUPFAM" id="SSF74853">
    <property type="entry name" value="Lamin A/C globular tail domain"/>
    <property type="match status" value="1"/>
</dbReference>
<dbReference type="AlphaFoldDB" id="A0A4R0JWS8"/>
<feature type="signal peptide" evidence="2">
    <location>
        <begin position="1"/>
        <end position="36"/>
    </location>
</feature>
<evidence type="ECO:0000256" key="2">
    <source>
        <dbReference type="SAM" id="SignalP"/>
    </source>
</evidence>
<comment type="caution">
    <text evidence="4">The sequence shown here is derived from an EMBL/GenBank/DDBJ whole genome shotgun (WGS) entry which is preliminary data.</text>
</comment>
<dbReference type="RefSeq" id="WP_131514260.1">
    <property type="nucleotide sequence ID" value="NZ_SJKD01000003.1"/>
</dbReference>
<name>A0A4R0JWS8_9ACTN</name>
<feature type="compositionally biased region" description="Polar residues" evidence="1">
    <location>
        <begin position="166"/>
        <end position="186"/>
    </location>
</feature>
<feature type="region of interest" description="Disordered" evidence="1">
    <location>
        <begin position="166"/>
        <end position="224"/>
    </location>
</feature>
<gene>
    <name evidence="4" type="ORF">E0H75_15525</name>
</gene>
<dbReference type="Pfam" id="PF03372">
    <property type="entry name" value="Exo_endo_phos"/>
    <property type="match status" value="1"/>
</dbReference>